<dbReference type="InterPro" id="IPR033671">
    <property type="entry name" value="TrmH"/>
</dbReference>
<evidence type="ECO:0000313" key="10">
    <source>
        <dbReference type="Proteomes" id="UP000030185"/>
    </source>
</evidence>
<dbReference type="GO" id="GO:0141100">
    <property type="term" value="F:tRNA (guanine(18)-2'-O)-methyltransferase activity"/>
    <property type="evidence" value="ECO:0007669"/>
    <property type="project" value="UniProtKB-UniRule"/>
</dbReference>
<comment type="similarity">
    <text evidence="7">Belongs to the class IV-like SAM-binding methyltransferase superfamily. RNA methyltransferase TrmH family.</text>
</comment>
<comment type="caution">
    <text evidence="9">The sequence shown here is derived from an EMBL/GenBank/DDBJ whole genome shotgun (WGS) entry which is preliminary data.</text>
</comment>
<dbReference type="EC" id="2.1.1.34" evidence="7"/>
<evidence type="ECO:0000259" key="8">
    <source>
        <dbReference type="Pfam" id="PF00588"/>
    </source>
</evidence>
<sequence>MKQDLINYLLQFVTENKREKMEEVLATRTRFLTVVVEDIFQPHNASAVVRTCDCFGIQDIHVIENKNKYKVSADVTLGSAQWVDIIKHKTKGIDNTLACYRKLKEKGYKIIATTPHTNDIALDDFQMDAKTALVFGSEQNGISDIAKEHADGFIKIPMVGFTESLNISVCAAICIHQLTLKMRELPSEVWQLSQEEKETIYLKWIKGVVRKSDLLEKEFYKRCK</sequence>
<dbReference type="RefSeq" id="WP_045465816.1">
    <property type="nucleotide sequence ID" value="NZ_BBLT01000007.1"/>
</dbReference>
<dbReference type="GO" id="GO:0000049">
    <property type="term" value="F:tRNA binding"/>
    <property type="evidence" value="ECO:0007669"/>
    <property type="project" value="UniProtKB-UniRule"/>
</dbReference>
<dbReference type="Gene3D" id="3.40.1280.10">
    <property type="match status" value="1"/>
</dbReference>
<evidence type="ECO:0000256" key="6">
    <source>
        <dbReference type="ARBA" id="ARBA00022884"/>
    </source>
</evidence>
<dbReference type="PANTHER" id="PTHR43453">
    <property type="entry name" value="RRNA METHYLASE-LIKE"/>
    <property type="match status" value="1"/>
</dbReference>
<evidence type="ECO:0000313" key="9">
    <source>
        <dbReference type="EMBL" id="GAL86240.1"/>
    </source>
</evidence>
<proteinExistence type="inferred from homology"/>
<keyword evidence="5 7" id="KW-0819">tRNA processing</keyword>
<feature type="binding site" evidence="7">
    <location>
        <position position="165"/>
    </location>
    <ligand>
        <name>S-adenosyl-L-methionine</name>
        <dbReference type="ChEBI" id="CHEBI:59789"/>
    </ligand>
</feature>
<evidence type="ECO:0000256" key="3">
    <source>
        <dbReference type="ARBA" id="ARBA00022679"/>
    </source>
</evidence>
<accession>A0A098LH35</accession>
<dbReference type="HAMAP" id="MF_02060">
    <property type="entry name" value="tRNA_methyltr_TrmH"/>
    <property type="match status" value="1"/>
</dbReference>
<dbReference type="Proteomes" id="UP000030185">
    <property type="component" value="Unassembled WGS sequence"/>
</dbReference>
<comment type="caution">
    <text evidence="7">Lacks conserved residue(s) required for the propagation of feature annotation.</text>
</comment>
<dbReference type="InterPro" id="IPR001537">
    <property type="entry name" value="SpoU_MeTrfase"/>
</dbReference>
<keyword evidence="4 7" id="KW-0949">S-adenosyl-L-methionine</keyword>
<dbReference type="PANTHER" id="PTHR43453:SF1">
    <property type="entry name" value="TRNA_RRNA METHYLTRANSFERASE SPOU TYPE DOMAIN-CONTAINING PROTEIN"/>
    <property type="match status" value="1"/>
</dbReference>
<name>A0A098LH35_9BACT</name>
<comment type="catalytic activity">
    <reaction evidence="7">
        <text>guanosine(18) in tRNA + S-adenosyl-L-methionine = 2'-O-methylguanosine(18) in tRNA + S-adenosyl-L-homocysteine + H(+)</text>
        <dbReference type="Rhea" id="RHEA:20077"/>
        <dbReference type="Rhea" id="RHEA-COMP:10190"/>
        <dbReference type="Rhea" id="RHEA-COMP:10192"/>
        <dbReference type="ChEBI" id="CHEBI:15378"/>
        <dbReference type="ChEBI" id="CHEBI:57856"/>
        <dbReference type="ChEBI" id="CHEBI:59789"/>
        <dbReference type="ChEBI" id="CHEBI:74269"/>
        <dbReference type="ChEBI" id="CHEBI:74445"/>
        <dbReference type="EC" id="2.1.1.34"/>
    </reaction>
</comment>
<reference evidence="9 10" key="1">
    <citation type="submission" date="2014-09" db="EMBL/GenBank/DDBJ databases">
        <title>Sporocytophaga myxococcoides PG-01 genome sequencing.</title>
        <authorList>
            <person name="Liu L."/>
            <person name="Gao P.J."/>
            <person name="Chen G.J."/>
            <person name="Wang L.S."/>
        </authorList>
    </citation>
    <scope>NUCLEOTIDE SEQUENCE [LARGE SCALE GENOMIC DNA]</scope>
    <source>
        <strain evidence="9 10">PG-01</strain>
    </source>
</reference>
<dbReference type="SUPFAM" id="SSF75217">
    <property type="entry name" value="alpha/beta knot"/>
    <property type="match status" value="1"/>
</dbReference>
<feature type="domain" description="tRNA/rRNA methyltransferase SpoU type" evidence="8">
    <location>
        <begin position="32"/>
        <end position="176"/>
    </location>
</feature>
<dbReference type="EMBL" id="BBLT01000007">
    <property type="protein sequence ID" value="GAL86240.1"/>
    <property type="molecule type" value="Genomic_DNA"/>
</dbReference>
<keyword evidence="3 7" id="KW-0808">Transferase</keyword>
<keyword evidence="10" id="KW-1185">Reference proteome</keyword>
<evidence type="ECO:0000256" key="5">
    <source>
        <dbReference type="ARBA" id="ARBA00022694"/>
    </source>
</evidence>
<organism evidence="9 10">
    <name type="scientific">Sporocytophaga myxococcoides</name>
    <dbReference type="NCBI Taxonomy" id="153721"/>
    <lineage>
        <taxon>Bacteria</taxon>
        <taxon>Pseudomonadati</taxon>
        <taxon>Bacteroidota</taxon>
        <taxon>Cytophagia</taxon>
        <taxon>Cytophagales</taxon>
        <taxon>Cytophagaceae</taxon>
        <taxon>Sporocytophaga</taxon>
    </lineage>
</organism>
<keyword evidence="2 7" id="KW-0489">Methyltransferase</keyword>
<dbReference type="GO" id="GO:0002938">
    <property type="term" value="P:tRNA guanine ribose methylation"/>
    <property type="evidence" value="ECO:0007669"/>
    <property type="project" value="UniProtKB-UniRule"/>
</dbReference>
<feature type="binding site" evidence="7">
    <location>
        <position position="156"/>
    </location>
    <ligand>
        <name>S-adenosyl-L-methionine</name>
        <dbReference type="ChEBI" id="CHEBI:59789"/>
    </ligand>
</feature>
<evidence type="ECO:0000256" key="4">
    <source>
        <dbReference type="ARBA" id="ARBA00022691"/>
    </source>
</evidence>
<dbReference type="eggNOG" id="COG0566">
    <property type="taxonomic scope" value="Bacteria"/>
</dbReference>
<dbReference type="AlphaFoldDB" id="A0A098LH35"/>
<dbReference type="Pfam" id="PF00588">
    <property type="entry name" value="SpoU_methylase"/>
    <property type="match status" value="1"/>
</dbReference>
<dbReference type="InterPro" id="IPR029028">
    <property type="entry name" value="Alpha/beta_knot_MTases"/>
</dbReference>
<evidence type="ECO:0000256" key="7">
    <source>
        <dbReference type="HAMAP-Rule" id="MF_02060"/>
    </source>
</evidence>
<evidence type="ECO:0000256" key="1">
    <source>
        <dbReference type="ARBA" id="ARBA00022555"/>
    </source>
</evidence>
<dbReference type="CDD" id="cd18092">
    <property type="entry name" value="SpoU-like_TrmH"/>
    <property type="match status" value="1"/>
</dbReference>
<keyword evidence="6 7" id="KW-0694">RNA-binding</keyword>
<dbReference type="STRING" id="153721.MYP_3469"/>
<dbReference type="InterPro" id="IPR029026">
    <property type="entry name" value="tRNA_m1G_MTases_N"/>
</dbReference>
<evidence type="ECO:0000256" key="2">
    <source>
        <dbReference type="ARBA" id="ARBA00022603"/>
    </source>
</evidence>
<gene>
    <name evidence="7" type="primary">trmH</name>
    <name evidence="9" type="ORF">MYP_3469</name>
</gene>
<feature type="binding site" evidence="7">
    <location>
        <position position="113"/>
    </location>
    <ligand>
        <name>S-adenosyl-L-methionine</name>
        <dbReference type="ChEBI" id="CHEBI:59789"/>
    </ligand>
</feature>
<comment type="function">
    <text evidence="7">Catalyzes the 2'-O methylation of guanosine at position 18 in tRNA.</text>
</comment>
<protein>
    <recommendedName>
        <fullName evidence="7">tRNA (guanosine(18)-2'-O)-methyltransferase</fullName>
        <ecNumber evidence="7">2.1.1.34</ecNumber>
    </recommendedName>
    <alternativeName>
        <fullName evidence="7">tRNA [Gm18] methyltransferase</fullName>
    </alternativeName>
</protein>
<keyword evidence="1 7" id="KW-0820">tRNA-binding</keyword>